<name>S7XPS7_SPRLO</name>
<comment type="caution">
    <text evidence="1">The sequence shown here is derived from an EMBL/GenBank/DDBJ whole genome shotgun (WGS) entry which is preliminary data.</text>
</comment>
<dbReference type="Proteomes" id="UP000014978">
    <property type="component" value="Unassembled WGS sequence"/>
</dbReference>
<keyword evidence="2" id="KW-1185">Reference proteome</keyword>
<protein>
    <submittedName>
        <fullName evidence="1">Uncharacterized protein</fullName>
    </submittedName>
</protein>
<dbReference type="InParanoid" id="S7XPS7"/>
<dbReference type="AlphaFoldDB" id="S7XPS7"/>
<gene>
    <name evidence="1" type="ORF">SLOPH_2513</name>
</gene>
<evidence type="ECO:0000313" key="2">
    <source>
        <dbReference type="Proteomes" id="UP000014978"/>
    </source>
</evidence>
<feature type="non-terminal residue" evidence="1">
    <location>
        <position position="251"/>
    </location>
</feature>
<organism evidence="1 2">
    <name type="scientific">Spraguea lophii (strain 42_110)</name>
    <name type="common">Microsporidian parasite</name>
    <dbReference type="NCBI Taxonomy" id="1358809"/>
    <lineage>
        <taxon>Eukaryota</taxon>
        <taxon>Fungi</taxon>
        <taxon>Fungi incertae sedis</taxon>
        <taxon>Microsporidia</taxon>
        <taxon>Spragueidae</taxon>
        <taxon>Spraguea</taxon>
    </lineage>
</organism>
<sequence length="251" mass="29605">MLNRNESDFLCRKEKNSNFFIKLHKYIKLLIMIRIKKLPVLCLIYFMNIQASNVSNLGEEANVKDVLIKIQTKNGIEIQSNGITNKLGYKVKLKNKQMKLKIKIKRLEFSGVDVVIRKSMEYVYFSKLEINKYGMIEGVDQNGNMITENMLLTETITFKATIMIKDDEYETYLYFKYSDQFKYNDAISSEIPIDTRYAIIYLPSKIKNKYFPVEFDNIKGCYIDNLGNILKDKYIIEFTDKNWDMKISNIK</sequence>
<reference evidence="2" key="1">
    <citation type="journal article" date="2013" name="PLoS Genet.">
        <title>The genome of Spraguea lophii and the basis of host-microsporidian interactions.</title>
        <authorList>
            <person name="Campbell S.E."/>
            <person name="Williams T.A."/>
            <person name="Yousuf A."/>
            <person name="Soanes D.M."/>
            <person name="Paszkiewicz K.H."/>
            <person name="Williams B.A.P."/>
        </authorList>
    </citation>
    <scope>NUCLEOTIDE SEQUENCE [LARGE SCALE GENOMIC DNA]</scope>
    <source>
        <strain evidence="2">42_110</strain>
    </source>
</reference>
<dbReference type="EMBL" id="ATCN01001124">
    <property type="protein sequence ID" value="EPR77963.1"/>
    <property type="molecule type" value="Genomic_DNA"/>
</dbReference>
<dbReference type="HOGENOM" id="CLU_067177_0_0_1"/>
<proteinExistence type="predicted"/>
<dbReference type="VEuPathDB" id="MicrosporidiaDB:SLOPH_2513"/>
<evidence type="ECO:0000313" key="1">
    <source>
        <dbReference type="EMBL" id="EPR77963.1"/>
    </source>
</evidence>
<accession>S7XPS7</accession>